<organism evidence="14 15">
    <name type="scientific">Erythrobacter neustonensis</name>
    <dbReference type="NCBI Taxonomy" id="1112"/>
    <lineage>
        <taxon>Bacteria</taxon>
        <taxon>Pseudomonadati</taxon>
        <taxon>Pseudomonadota</taxon>
        <taxon>Alphaproteobacteria</taxon>
        <taxon>Sphingomonadales</taxon>
        <taxon>Erythrobacteraceae</taxon>
        <taxon>Erythrobacter/Porphyrobacter group</taxon>
        <taxon>Erythrobacter</taxon>
    </lineage>
</organism>
<comment type="similarity">
    <text evidence="6">In the N-terminal section; belongs to the PRA-CH family.</text>
</comment>
<evidence type="ECO:0000256" key="10">
    <source>
        <dbReference type="ARBA" id="ARBA00022605"/>
    </source>
</evidence>
<dbReference type="EC" id="3.5.4.19" evidence="8"/>
<comment type="catalytic activity">
    <reaction evidence="2">
        <text>1-(5-phospho-beta-D-ribosyl)-ATP + H2O = 1-(5-phospho-beta-D-ribosyl)-5'-AMP + diphosphate + H(+)</text>
        <dbReference type="Rhea" id="RHEA:22828"/>
        <dbReference type="ChEBI" id="CHEBI:15377"/>
        <dbReference type="ChEBI" id="CHEBI:15378"/>
        <dbReference type="ChEBI" id="CHEBI:33019"/>
        <dbReference type="ChEBI" id="CHEBI:59457"/>
        <dbReference type="ChEBI" id="CHEBI:73183"/>
        <dbReference type="EC" id="3.6.1.31"/>
    </reaction>
</comment>
<evidence type="ECO:0000256" key="11">
    <source>
        <dbReference type="ARBA" id="ARBA00022801"/>
    </source>
</evidence>
<dbReference type="UniPathway" id="UPA00031">
    <property type="reaction ID" value="UER00008"/>
</dbReference>
<evidence type="ECO:0000256" key="12">
    <source>
        <dbReference type="ARBA" id="ARBA00023102"/>
    </source>
</evidence>
<dbReference type="InterPro" id="IPR038019">
    <property type="entry name" value="PRib_AMP_CycHydrolase_sf"/>
</dbReference>
<dbReference type="PANTHER" id="PTHR42945">
    <property type="entry name" value="HISTIDINE BIOSYNTHESIS BIFUNCTIONAL PROTEIN"/>
    <property type="match status" value="1"/>
</dbReference>
<sequence length="131" mass="13809">MPDTTITPEERETGRVFAPKYDASGLLTAVVVNASSGAVLVVAHMNDAALSATIETGKVHFWSRSRGKLWMKGESSGNVLEVVSIAVDCDQDALVIRADPAGPTCHTGAESCFYRLLTAEDGTLGLELIGT</sequence>
<evidence type="ECO:0000313" key="14">
    <source>
        <dbReference type="EMBL" id="ANK13539.1"/>
    </source>
</evidence>
<evidence type="ECO:0000256" key="8">
    <source>
        <dbReference type="ARBA" id="ARBA00012721"/>
    </source>
</evidence>
<keyword evidence="11 14" id="KW-0378">Hydrolase</keyword>
<evidence type="ECO:0000256" key="5">
    <source>
        <dbReference type="ARBA" id="ARBA00007731"/>
    </source>
</evidence>
<dbReference type="OrthoDB" id="9795769at2"/>
<dbReference type="RefSeq" id="WP_068352149.1">
    <property type="nucleotide sequence ID" value="NZ_CP016033.1"/>
</dbReference>
<dbReference type="GO" id="GO:0004636">
    <property type="term" value="F:phosphoribosyl-ATP diphosphatase activity"/>
    <property type="evidence" value="ECO:0007669"/>
    <property type="project" value="UniProtKB-EC"/>
</dbReference>
<name>A0A192D6Y8_9SPHN</name>
<comment type="pathway">
    <text evidence="3">Amino-acid biosynthesis; L-histidine biosynthesis; L-histidine from 5-phospho-alpha-D-ribose 1-diphosphate: step 3/9.</text>
</comment>
<dbReference type="NCBIfam" id="NF000768">
    <property type="entry name" value="PRK00051.1"/>
    <property type="match status" value="1"/>
</dbReference>
<dbReference type="Pfam" id="PF01502">
    <property type="entry name" value="PRA-CH"/>
    <property type="match status" value="1"/>
</dbReference>
<evidence type="ECO:0000256" key="2">
    <source>
        <dbReference type="ARBA" id="ARBA00001460"/>
    </source>
</evidence>
<dbReference type="GO" id="GO:0004635">
    <property type="term" value="F:phosphoribosyl-AMP cyclohydrolase activity"/>
    <property type="evidence" value="ECO:0007669"/>
    <property type="project" value="UniProtKB-EC"/>
</dbReference>
<dbReference type="EMBL" id="CP016033">
    <property type="protein sequence ID" value="ANK13539.1"/>
    <property type="molecule type" value="Genomic_DNA"/>
</dbReference>
<evidence type="ECO:0000313" key="15">
    <source>
        <dbReference type="Proteomes" id="UP000078263"/>
    </source>
</evidence>
<evidence type="ECO:0000256" key="7">
    <source>
        <dbReference type="ARBA" id="ARBA00012414"/>
    </source>
</evidence>
<protein>
    <recommendedName>
        <fullName evidence="9">Histidine biosynthesis bifunctional protein HisIE</fullName>
        <ecNumber evidence="8">3.5.4.19</ecNumber>
        <ecNumber evidence="7">3.6.1.31</ecNumber>
    </recommendedName>
</protein>
<dbReference type="AlphaFoldDB" id="A0A192D6Y8"/>
<evidence type="ECO:0000259" key="13">
    <source>
        <dbReference type="Pfam" id="PF01502"/>
    </source>
</evidence>
<evidence type="ECO:0000256" key="4">
    <source>
        <dbReference type="ARBA" id="ARBA00005204"/>
    </source>
</evidence>
<evidence type="ECO:0000256" key="6">
    <source>
        <dbReference type="ARBA" id="ARBA00008299"/>
    </source>
</evidence>
<comment type="similarity">
    <text evidence="5">In the C-terminal section; belongs to the PRA-PH family.</text>
</comment>
<keyword evidence="10" id="KW-0028">Amino-acid biosynthesis</keyword>
<evidence type="ECO:0000256" key="3">
    <source>
        <dbReference type="ARBA" id="ARBA00005169"/>
    </source>
</evidence>
<dbReference type="EC" id="3.6.1.31" evidence="7"/>
<comment type="pathway">
    <text evidence="4">Amino-acid biosynthesis; L-histidine biosynthesis; L-histidine from 5-phospho-alpha-D-ribose 1-diphosphate: step 2/9.</text>
</comment>
<keyword evidence="12" id="KW-0368">Histidine biosynthesis</keyword>
<keyword evidence="15" id="KW-1185">Reference proteome</keyword>
<dbReference type="FunFam" id="3.10.20.810:FF:000001">
    <property type="entry name" value="Histidine biosynthesis bifunctional protein HisIE"/>
    <property type="match status" value="1"/>
</dbReference>
<reference evidence="14 15" key="1">
    <citation type="submission" date="2016-05" db="EMBL/GenBank/DDBJ databases">
        <title>Compelete Genome Sequence of Bacteriochlorophyll-Synthesizing Bacterium Porphyrobacter neustonensis DSM 9434.</title>
        <authorList>
            <person name="Shi X.-L."/>
            <person name="Wu Y.-H."/>
            <person name="Cheng H."/>
            <person name="Xu L."/>
            <person name="Zhang X.-Q."/>
            <person name="Wang C.-S."/>
            <person name="Xu X.-W."/>
        </authorList>
    </citation>
    <scope>NUCLEOTIDE SEQUENCE [LARGE SCALE GENOMIC DNA]</scope>
    <source>
        <strain evidence="14 15">DSM 9434</strain>
    </source>
</reference>
<dbReference type="SUPFAM" id="SSF141734">
    <property type="entry name" value="HisI-like"/>
    <property type="match status" value="1"/>
</dbReference>
<evidence type="ECO:0000256" key="1">
    <source>
        <dbReference type="ARBA" id="ARBA00000024"/>
    </source>
</evidence>
<evidence type="ECO:0000256" key="9">
    <source>
        <dbReference type="ARBA" id="ARBA00017720"/>
    </source>
</evidence>
<dbReference type="STRING" id="1112.A9D12_12005"/>
<gene>
    <name evidence="14" type="ORF">A9D12_12005</name>
</gene>
<dbReference type="KEGG" id="pns:A9D12_12005"/>
<proteinExistence type="inferred from homology"/>
<dbReference type="Gene3D" id="3.10.20.810">
    <property type="entry name" value="Phosphoribosyl-AMP cyclohydrolase"/>
    <property type="match status" value="1"/>
</dbReference>
<accession>A0A192D6Y8</accession>
<dbReference type="InterPro" id="IPR002496">
    <property type="entry name" value="PRib_AMP_CycHydrolase_dom"/>
</dbReference>
<dbReference type="PANTHER" id="PTHR42945:SF1">
    <property type="entry name" value="HISTIDINE BIOSYNTHESIS BIFUNCTIONAL PROTEIN HIS7"/>
    <property type="match status" value="1"/>
</dbReference>
<dbReference type="Proteomes" id="UP000078263">
    <property type="component" value="Chromosome"/>
</dbReference>
<feature type="domain" description="Phosphoribosyl-AMP cyclohydrolase" evidence="13">
    <location>
        <begin position="42"/>
        <end position="114"/>
    </location>
</feature>
<comment type="catalytic activity">
    <reaction evidence="1">
        <text>1-(5-phospho-beta-D-ribosyl)-5'-AMP + H2O = 1-(5-phospho-beta-D-ribosyl)-5-[(5-phospho-beta-D-ribosylamino)methylideneamino]imidazole-4-carboxamide</text>
        <dbReference type="Rhea" id="RHEA:20049"/>
        <dbReference type="ChEBI" id="CHEBI:15377"/>
        <dbReference type="ChEBI" id="CHEBI:58435"/>
        <dbReference type="ChEBI" id="CHEBI:59457"/>
        <dbReference type="EC" id="3.5.4.19"/>
    </reaction>
</comment>
<dbReference type="GO" id="GO:0000105">
    <property type="term" value="P:L-histidine biosynthetic process"/>
    <property type="evidence" value="ECO:0007669"/>
    <property type="project" value="UniProtKB-UniPathway"/>
</dbReference>